<accession>I4YJ53</accession>
<keyword evidence="2 3" id="KW-0342">GTP-binding</keyword>
<dbReference type="STRING" id="671144.I4YJ53"/>
<feature type="binding site" evidence="4">
    <location>
        <position position="37"/>
    </location>
    <ligand>
        <name>Mg(2+)</name>
        <dbReference type="ChEBI" id="CHEBI:18420"/>
    </ligand>
</feature>
<dbReference type="SMART" id="SM00177">
    <property type="entry name" value="ARF"/>
    <property type="match status" value="1"/>
</dbReference>
<dbReference type="PANTHER" id="PTHR11711">
    <property type="entry name" value="ADP RIBOSYLATION FACTOR-RELATED"/>
    <property type="match status" value="1"/>
</dbReference>
<dbReference type="AlphaFoldDB" id="I4YJ53"/>
<evidence type="ECO:0000313" key="6">
    <source>
        <dbReference type="EMBL" id="EIM23995.1"/>
    </source>
</evidence>
<dbReference type="FunFam" id="3.40.50.300:FF:000624">
    <property type="entry name" value="ADP-ribosylation factor 1"/>
    <property type="match status" value="1"/>
</dbReference>
<evidence type="ECO:0000256" key="3">
    <source>
        <dbReference type="PIRSR" id="PIRSR606689-1"/>
    </source>
</evidence>
<gene>
    <name evidence="6" type="ORF">WALSEDRAFT_53135</name>
</gene>
<dbReference type="Proteomes" id="UP000005242">
    <property type="component" value="Unassembled WGS sequence"/>
</dbReference>
<keyword evidence="7" id="KW-1185">Reference proteome</keyword>
<dbReference type="RefSeq" id="XP_006955829.1">
    <property type="nucleotide sequence ID" value="XM_006955767.1"/>
</dbReference>
<dbReference type="NCBIfam" id="TIGR00231">
    <property type="entry name" value="small_GTP"/>
    <property type="match status" value="1"/>
</dbReference>
<evidence type="ECO:0000256" key="1">
    <source>
        <dbReference type="ARBA" id="ARBA00022741"/>
    </source>
</evidence>
<dbReference type="KEGG" id="wse:WALSEDRAFT_53135"/>
<feature type="binding site" evidence="4">
    <location>
        <position position="54"/>
    </location>
    <ligand>
        <name>Mg(2+)</name>
        <dbReference type="ChEBI" id="CHEBI:18420"/>
    </ligand>
</feature>
<protein>
    <submittedName>
        <fullName evidence="6">ARF/SAR</fullName>
    </submittedName>
</protein>
<evidence type="ECO:0000256" key="5">
    <source>
        <dbReference type="RuleBase" id="RU003925"/>
    </source>
</evidence>
<feature type="binding site" evidence="3">
    <location>
        <position position="76"/>
    </location>
    <ligand>
        <name>GTP</name>
        <dbReference type="ChEBI" id="CHEBI:37565"/>
    </ligand>
</feature>
<dbReference type="EMBL" id="JH668223">
    <property type="protein sequence ID" value="EIM23995.1"/>
    <property type="molecule type" value="Genomic_DNA"/>
</dbReference>
<dbReference type="InParanoid" id="I4YJ53"/>
<feature type="binding site" evidence="3">
    <location>
        <begin position="30"/>
        <end position="37"/>
    </location>
    <ligand>
        <name>GTP</name>
        <dbReference type="ChEBI" id="CHEBI:37565"/>
    </ligand>
</feature>
<dbReference type="SMART" id="SM00175">
    <property type="entry name" value="RAB"/>
    <property type="match status" value="1"/>
</dbReference>
<dbReference type="GeneID" id="18472604"/>
<dbReference type="PRINTS" id="PR00328">
    <property type="entry name" value="SAR1GTPBP"/>
</dbReference>
<dbReference type="GO" id="GO:0003924">
    <property type="term" value="F:GTPase activity"/>
    <property type="evidence" value="ECO:0007669"/>
    <property type="project" value="InterPro"/>
</dbReference>
<dbReference type="PROSITE" id="PS51417">
    <property type="entry name" value="ARF"/>
    <property type="match status" value="1"/>
</dbReference>
<feature type="binding site" evidence="3">
    <location>
        <begin position="132"/>
        <end position="135"/>
    </location>
    <ligand>
        <name>GTP</name>
        <dbReference type="ChEBI" id="CHEBI:37565"/>
    </ligand>
</feature>
<evidence type="ECO:0000313" key="7">
    <source>
        <dbReference type="Proteomes" id="UP000005242"/>
    </source>
</evidence>
<keyword evidence="4" id="KW-0460">Magnesium</keyword>
<proteinExistence type="inferred from homology"/>
<dbReference type="OrthoDB" id="2011769at2759"/>
<dbReference type="eggNOG" id="KOG0072">
    <property type="taxonomic scope" value="Eukaryota"/>
</dbReference>
<evidence type="ECO:0000256" key="4">
    <source>
        <dbReference type="PIRSR" id="PIRSR606689-2"/>
    </source>
</evidence>
<dbReference type="InterPro" id="IPR027417">
    <property type="entry name" value="P-loop_NTPase"/>
</dbReference>
<dbReference type="GO" id="GO:0046872">
    <property type="term" value="F:metal ion binding"/>
    <property type="evidence" value="ECO:0007669"/>
    <property type="project" value="UniProtKB-KW"/>
</dbReference>
<dbReference type="InterPro" id="IPR005225">
    <property type="entry name" value="Small_GTP-bd"/>
</dbReference>
<name>I4YJ53_WALMC</name>
<organism evidence="6 7">
    <name type="scientific">Wallemia mellicola (strain ATCC MYA-4683 / CBS 633.66)</name>
    <name type="common">Wallemia sebi (CBS 633.66)</name>
    <dbReference type="NCBI Taxonomy" id="671144"/>
    <lineage>
        <taxon>Eukaryota</taxon>
        <taxon>Fungi</taxon>
        <taxon>Dikarya</taxon>
        <taxon>Basidiomycota</taxon>
        <taxon>Wallemiomycotina</taxon>
        <taxon>Wallemiomycetes</taxon>
        <taxon>Wallemiales</taxon>
        <taxon>Wallemiaceae</taxon>
        <taxon>Wallemia</taxon>
    </lineage>
</organism>
<dbReference type="Gene3D" id="3.40.50.300">
    <property type="entry name" value="P-loop containing nucleotide triphosphate hydrolases"/>
    <property type="match status" value="1"/>
</dbReference>
<dbReference type="HOGENOM" id="CLU_040729_9_3_1"/>
<reference evidence="6 7" key="1">
    <citation type="journal article" date="2012" name="Fungal Genet. Biol.">
        <title>The genome of the xerotolerant mold Wallemia sebi reveals adaptations to osmotic stress and suggests cryptic sexual reproduction.</title>
        <authorList>
            <person name="Padamsee M."/>
            <person name="Kumar T.K.A."/>
            <person name="Riley R."/>
            <person name="Binder M."/>
            <person name="Boyd A."/>
            <person name="Calvo A.M."/>
            <person name="Furukawa K."/>
            <person name="Hesse C."/>
            <person name="Hohmann S."/>
            <person name="James T.Y."/>
            <person name="LaButti K."/>
            <person name="Lapidus A."/>
            <person name="Lindquist E."/>
            <person name="Lucas S."/>
            <person name="Miller K."/>
            <person name="Shantappa S."/>
            <person name="Grigoriev I.V."/>
            <person name="Hibbett D.S."/>
            <person name="McLaughlin D.J."/>
            <person name="Spatafora J.W."/>
            <person name="Aime M.C."/>
        </authorList>
    </citation>
    <scope>NUCLEOTIDE SEQUENCE [LARGE SCALE GENOMIC DNA]</scope>
    <source>
        <strain evidence="7">ATCC MYA-4683 / CBS 633.66</strain>
    </source>
</reference>
<dbReference type="SMART" id="SM00178">
    <property type="entry name" value="SAR"/>
    <property type="match status" value="1"/>
</dbReference>
<sequence>MGATLSGLANVFRPLLFWTKGKECRILMLGLDAAGKTTIVYRLQLGEVIQTIPTIGFNVETINYSGLQLNVWDLGGQTSIRPYWRCYYANTQAVIYVVDSTDTERLPTARSELITMLSEEELKDAKLLVLANKQDSPAALPVAEVSLQLGLDNLKDRTWSVRGCSAIREDGQLNEALNWLVDELKSS</sequence>
<dbReference type="InterPro" id="IPR024156">
    <property type="entry name" value="Small_GTPase_ARF"/>
</dbReference>
<dbReference type="Pfam" id="PF00025">
    <property type="entry name" value="Arf"/>
    <property type="match status" value="1"/>
</dbReference>
<dbReference type="OMA" id="MGAGMSW"/>
<dbReference type="SUPFAM" id="SSF52540">
    <property type="entry name" value="P-loop containing nucleoside triphosphate hydrolases"/>
    <property type="match status" value="1"/>
</dbReference>
<keyword evidence="1 3" id="KW-0547">Nucleotide-binding</keyword>
<evidence type="ECO:0000256" key="2">
    <source>
        <dbReference type="ARBA" id="ARBA00023134"/>
    </source>
</evidence>
<dbReference type="GO" id="GO:0005525">
    <property type="term" value="F:GTP binding"/>
    <property type="evidence" value="ECO:0007669"/>
    <property type="project" value="UniProtKB-KW"/>
</dbReference>
<dbReference type="InterPro" id="IPR006689">
    <property type="entry name" value="Small_GTPase_ARF/SAR"/>
</dbReference>
<keyword evidence="4" id="KW-0479">Metal-binding</keyword>
<comment type="similarity">
    <text evidence="5">Belongs to the small GTPase superfamily. Arf family.</text>
</comment>